<dbReference type="Gene3D" id="2.40.10.10">
    <property type="entry name" value="Trypsin-like serine proteases"/>
    <property type="match status" value="2"/>
</dbReference>
<reference evidence="7" key="2">
    <citation type="submission" date="2025-09" db="UniProtKB">
        <authorList>
            <consortium name="Ensembl"/>
        </authorList>
    </citation>
    <scope>IDENTIFICATION</scope>
</reference>
<dbReference type="SUPFAM" id="SSF50494">
    <property type="entry name" value="Trypsin-like serine proteases"/>
    <property type="match status" value="1"/>
</dbReference>
<feature type="region of interest" description="Disordered" evidence="5">
    <location>
        <begin position="1"/>
        <end position="27"/>
    </location>
</feature>
<dbReference type="InterPro" id="IPR001254">
    <property type="entry name" value="Trypsin_dom"/>
</dbReference>
<dbReference type="PANTHER" id="PTHR24252:SF7">
    <property type="entry name" value="HYALIN"/>
    <property type="match status" value="1"/>
</dbReference>
<dbReference type="Proteomes" id="UP000694564">
    <property type="component" value="Chromosome 18"/>
</dbReference>
<dbReference type="CDD" id="cd00190">
    <property type="entry name" value="Tryp_SPc"/>
    <property type="match status" value="1"/>
</dbReference>
<dbReference type="PROSITE" id="PS00135">
    <property type="entry name" value="TRYPSIN_SER"/>
    <property type="match status" value="1"/>
</dbReference>
<dbReference type="GeneTree" id="ENSGT00940000163159"/>
<evidence type="ECO:0000256" key="4">
    <source>
        <dbReference type="ARBA" id="ARBA00023157"/>
    </source>
</evidence>
<keyword evidence="2" id="KW-0378">Hydrolase</keyword>
<evidence type="ECO:0000256" key="3">
    <source>
        <dbReference type="ARBA" id="ARBA00022825"/>
    </source>
</evidence>
<dbReference type="AlphaFoldDB" id="A0A8D2DV75"/>
<dbReference type="InterPro" id="IPR043504">
    <property type="entry name" value="Peptidase_S1_PA_chymotrypsin"/>
</dbReference>
<evidence type="ECO:0000256" key="2">
    <source>
        <dbReference type="ARBA" id="ARBA00022801"/>
    </source>
</evidence>
<keyword evidence="4" id="KW-1015">Disulfide bond</keyword>
<dbReference type="InterPro" id="IPR009003">
    <property type="entry name" value="Peptidase_S1_PA"/>
</dbReference>
<dbReference type="PROSITE" id="PS50240">
    <property type="entry name" value="TRYPSIN_DOM"/>
    <property type="match status" value="1"/>
</dbReference>
<sequence>MVRDWSALAQQEPSGPGTEGWKPEASRGAWAAAPQDIACVPRCSQHREFGSVWGAAADLPCPLLGLPVSENELVGIVGGHSAPRGRWPWQVSLRVYSYRWAAWVHSCGGSLIQEQWVLTAAHYADPSAYRVQAGDIFLYGDTKLLRVNRVIVHPDYVDATLGSDVALLHLAEPTEYSANIRPVKLSSFSDDITPRDQCWVTGWGYVNSLPPPYRLQQVNVQVVENTVCEQQYHNATRHHHQEQRIILEDMLCAGSEGRDSCFGDSGGPLVCKVTGSWTLVGVVSWGYGCALHDFPGVYARVQSFVPWIQSSPWVFAVAVLSGDDGCHSWCSPGVGTIPGTLVAYSLLPGEAPSPPPSRGQRQ</sequence>
<dbReference type="Pfam" id="PF00089">
    <property type="entry name" value="Trypsin"/>
    <property type="match status" value="1"/>
</dbReference>
<evidence type="ECO:0000256" key="1">
    <source>
        <dbReference type="ARBA" id="ARBA00022670"/>
    </source>
</evidence>
<dbReference type="InterPro" id="IPR001314">
    <property type="entry name" value="Peptidase_S1A"/>
</dbReference>
<keyword evidence="3" id="KW-0720">Serine protease</keyword>
<organism evidence="7 8">
    <name type="scientific">Sciurus vulgaris</name>
    <name type="common">Eurasian red squirrel</name>
    <dbReference type="NCBI Taxonomy" id="55149"/>
    <lineage>
        <taxon>Eukaryota</taxon>
        <taxon>Metazoa</taxon>
        <taxon>Chordata</taxon>
        <taxon>Craniata</taxon>
        <taxon>Vertebrata</taxon>
        <taxon>Euteleostomi</taxon>
        <taxon>Mammalia</taxon>
        <taxon>Eutheria</taxon>
        <taxon>Euarchontoglires</taxon>
        <taxon>Glires</taxon>
        <taxon>Rodentia</taxon>
        <taxon>Sciuromorpha</taxon>
        <taxon>Sciuridae</taxon>
        <taxon>Sciurinae</taxon>
        <taxon>Sciurini</taxon>
        <taxon>Sciurus</taxon>
    </lineage>
</organism>
<protein>
    <recommendedName>
        <fullName evidence="6">Peptidase S1 domain-containing protein</fullName>
    </recommendedName>
</protein>
<dbReference type="InterPro" id="IPR033116">
    <property type="entry name" value="TRYPSIN_SER"/>
</dbReference>
<evidence type="ECO:0000259" key="6">
    <source>
        <dbReference type="PROSITE" id="PS50240"/>
    </source>
</evidence>
<reference evidence="7" key="1">
    <citation type="submission" date="2025-08" db="UniProtKB">
        <authorList>
            <consortium name="Ensembl"/>
        </authorList>
    </citation>
    <scope>IDENTIFICATION</scope>
</reference>
<proteinExistence type="predicted"/>
<dbReference type="FunFam" id="2.40.10.10:FF:000006">
    <property type="entry name" value="Serine proteinase stubble"/>
    <property type="match status" value="1"/>
</dbReference>
<evidence type="ECO:0000256" key="5">
    <source>
        <dbReference type="SAM" id="MobiDB-lite"/>
    </source>
</evidence>
<dbReference type="PANTHER" id="PTHR24252">
    <property type="entry name" value="ACROSIN-RELATED"/>
    <property type="match status" value="1"/>
</dbReference>
<dbReference type="PRINTS" id="PR00722">
    <property type="entry name" value="CHYMOTRYPSIN"/>
</dbReference>
<feature type="domain" description="Peptidase S1" evidence="6">
    <location>
        <begin position="76"/>
        <end position="313"/>
    </location>
</feature>
<evidence type="ECO:0000313" key="7">
    <source>
        <dbReference type="Ensembl" id="ENSSVLP00005030825.1"/>
    </source>
</evidence>
<keyword evidence="1" id="KW-0645">Protease</keyword>
<dbReference type="GO" id="GO:0004252">
    <property type="term" value="F:serine-type endopeptidase activity"/>
    <property type="evidence" value="ECO:0007669"/>
    <property type="project" value="InterPro"/>
</dbReference>
<dbReference type="GO" id="GO:0006508">
    <property type="term" value="P:proteolysis"/>
    <property type="evidence" value="ECO:0007669"/>
    <property type="project" value="UniProtKB-KW"/>
</dbReference>
<name>A0A8D2DV75_SCIVU</name>
<evidence type="ECO:0000313" key="8">
    <source>
        <dbReference type="Proteomes" id="UP000694564"/>
    </source>
</evidence>
<accession>A0A8D2DV75</accession>
<dbReference type="Ensembl" id="ENSSVLT00005034239.1">
    <property type="protein sequence ID" value="ENSSVLP00005030825.1"/>
    <property type="gene ID" value="ENSSVLG00005024075.1"/>
</dbReference>
<keyword evidence="8" id="KW-1185">Reference proteome</keyword>
<dbReference type="SMART" id="SM00020">
    <property type="entry name" value="Tryp_SPc"/>
    <property type="match status" value="1"/>
</dbReference>